<accession>A0AA46YJ90</accession>
<gene>
    <name evidence="1" type="ORF">BDLDGNHF_00008</name>
</gene>
<keyword evidence="2" id="KW-1185">Reference proteome</keyword>
<protein>
    <submittedName>
        <fullName evidence="1">Uncharacterized protein</fullName>
    </submittedName>
</protein>
<evidence type="ECO:0000313" key="2">
    <source>
        <dbReference type="Proteomes" id="UP001156297"/>
    </source>
</evidence>
<proteinExistence type="predicted"/>
<reference evidence="1 2" key="1">
    <citation type="submission" date="2022-09" db="EMBL/GenBank/DDBJ databases">
        <title>Evolutionary Diversification of Methanotrophic Ca. Methanophagales (ANME-1) and Their Expansive Virome.</title>
        <authorList>
            <person name="Laso-Perez R."/>
            <person name="Wu F."/>
            <person name="Cremiere A."/>
            <person name="Speth D.R."/>
            <person name="Magyar J.S."/>
            <person name="Krupovic M."/>
            <person name="Orphan V.J."/>
        </authorList>
    </citation>
    <scope>NUCLEOTIDE SEQUENCE [LARGE SCALE GENOMIC DNA]</scope>
    <source>
        <strain evidence="1">PBV266</strain>
    </source>
</reference>
<dbReference type="EMBL" id="OP413841">
    <property type="protein sequence ID" value="UYL65021.1"/>
    <property type="molecule type" value="Genomic_DNA"/>
</dbReference>
<sequence length="160" mass="19554">MVSLEEKRRYLERWFRGWTARGYGSGRAYEEYMRVREYIPREYRIRKTDFLRLYREYAGIEARHQQLRSVRRDAMLPERLYTPRPLYTGRRYHTLLRFEGYDKTTGERVTAIYTFTHDTLMRRGELEEKALEWIKTIEGGSPKEWKRATVLEGYRNINVP</sequence>
<dbReference type="Proteomes" id="UP001156297">
    <property type="component" value="Segment"/>
</dbReference>
<name>A0AA46YJ90_9VIRU</name>
<organism evidence="1 2">
    <name type="scientific">Methanophagales virus PBV266</name>
    <dbReference type="NCBI Taxonomy" id="3071308"/>
    <lineage>
        <taxon>Viruses</taxon>
        <taxon>Varidnaviria</taxon>
        <taxon>Abadenavirae</taxon>
        <taxon>Produgelaviricota</taxon>
        <taxon>Belvinaviricetes</taxon>
        <taxon>Coyopavirales</taxon>
        <taxon>Chaacviridae</taxon>
        <taxon>Antichaacvirus</taxon>
        <taxon>Antichaacvirus pescaderoense</taxon>
    </lineage>
</organism>
<evidence type="ECO:0000313" key="1">
    <source>
        <dbReference type="EMBL" id="UYL65021.1"/>
    </source>
</evidence>